<organism evidence="10 11">
    <name type="scientific">Saccharothrix xinjiangensis</name>
    <dbReference type="NCBI Taxonomy" id="204798"/>
    <lineage>
        <taxon>Bacteria</taxon>
        <taxon>Bacillati</taxon>
        <taxon>Actinomycetota</taxon>
        <taxon>Actinomycetes</taxon>
        <taxon>Pseudonocardiales</taxon>
        <taxon>Pseudonocardiaceae</taxon>
        <taxon>Saccharothrix</taxon>
    </lineage>
</organism>
<dbReference type="Proteomes" id="UP001595833">
    <property type="component" value="Unassembled WGS sequence"/>
</dbReference>
<dbReference type="GO" id="GO:0004066">
    <property type="term" value="F:asparagine synthase (glutamine-hydrolyzing) activity"/>
    <property type="evidence" value="ECO:0007669"/>
    <property type="project" value="UniProtKB-EC"/>
</dbReference>
<comment type="pathway">
    <text evidence="1">Amino-acid biosynthesis; L-asparagine biosynthesis; L-asparagine from L-aspartate (L-Gln route): step 1/1.</text>
</comment>
<protein>
    <recommendedName>
        <fullName evidence="3">asparagine synthase (glutamine-hydrolyzing)</fullName>
        <ecNumber evidence="3">6.3.5.4</ecNumber>
    </recommendedName>
</protein>
<dbReference type="PANTHER" id="PTHR43284:SF1">
    <property type="entry name" value="ASPARAGINE SYNTHETASE"/>
    <property type="match status" value="1"/>
</dbReference>
<evidence type="ECO:0000256" key="4">
    <source>
        <dbReference type="ARBA" id="ARBA00022741"/>
    </source>
</evidence>
<evidence type="ECO:0000256" key="1">
    <source>
        <dbReference type="ARBA" id="ARBA00005187"/>
    </source>
</evidence>
<dbReference type="Pfam" id="PF13537">
    <property type="entry name" value="GATase_7"/>
    <property type="match status" value="1"/>
</dbReference>
<evidence type="ECO:0000256" key="6">
    <source>
        <dbReference type="ARBA" id="ARBA00022888"/>
    </source>
</evidence>
<dbReference type="CDD" id="cd00712">
    <property type="entry name" value="AsnB"/>
    <property type="match status" value="1"/>
</dbReference>
<comment type="similarity">
    <text evidence="2">Belongs to the asparagine synthetase family.</text>
</comment>
<comment type="catalytic activity">
    <reaction evidence="8">
        <text>L-aspartate + L-glutamine + ATP + H2O = L-asparagine + L-glutamate + AMP + diphosphate + H(+)</text>
        <dbReference type="Rhea" id="RHEA:12228"/>
        <dbReference type="ChEBI" id="CHEBI:15377"/>
        <dbReference type="ChEBI" id="CHEBI:15378"/>
        <dbReference type="ChEBI" id="CHEBI:29985"/>
        <dbReference type="ChEBI" id="CHEBI:29991"/>
        <dbReference type="ChEBI" id="CHEBI:30616"/>
        <dbReference type="ChEBI" id="CHEBI:33019"/>
        <dbReference type="ChEBI" id="CHEBI:58048"/>
        <dbReference type="ChEBI" id="CHEBI:58359"/>
        <dbReference type="ChEBI" id="CHEBI:456215"/>
        <dbReference type="EC" id="6.3.5.4"/>
    </reaction>
</comment>
<keyword evidence="4" id="KW-0547">Nucleotide-binding</keyword>
<feature type="domain" description="Glutamine amidotransferase type-2" evidence="9">
    <location>
        <begin position="2"/>
        <end position="215"/>
    </location>
</feature>
<keyword evidence="10" id="KW-0436">Ligase</keyword>
<proteinExistence type="inferred from homology"/>
<dbReference type="CDD" id="cd01991">
    <property type="entry name" value="Asn_synthase_B_C"/>
    <property type="match status" value="1"/>
</dbReference>
<dbReference type="InterPro" id="IPR014729">
    <property type="entry name" value="Rossmann-like_a/b/a_fold"/>
</dbReference>
<dbReference type="Gene3D" id="3.60.20.10">
    <property type="entry name" value="Glutamine Phosphoribosylpyrophosphate, subunit 1, domain 1"/>
    <property type="match status" value="1"/>
</dbReference>
<keyword evidence="5" id="KW-0067">ATP-binding</keyword>
<name>A0ABV9YF60_9PSEU</name>
<keyword evidence="6" id="KW-0028">Amino-acid biosynthesis</keyword>
<dbReference type="PIRSF" id="PIRSF001589">
    <property type="entry name" value="Asn_synthetase_glu-h"/>
    <property type="match status" value="1"/>
</dbReference>
<evidence type="ECO:0000259" key="9">
    <source>
        <dbReference type="PROSITE" id="PS51278"/>
    </source>
</evidence>
<accession>A0ABV9YF60</accession>
<dbReference type="PROSITE" id="PS51278">
    <property type="entry name" value="GATASE_TYPE_2"/>
    <property type="match status" value="1"/>
</dbReference>
<sequence>MCGITGFVDFTPASEEREVLIDTMTATMHRRGPDDQRTWLDRHVALGVRRLSVVDLAGGVQPMVAQKPGEPPVTLAYTGEVFNCDELRAELRSHGHTFKTSSDTEVVLASYLQWGAACAERLLGMFAFAVWDGRTDEVHLIRDRFGIYPMYYTEVPGGFVFGSALMALLKHPAVEPVVDTEGLRAIVDFVKAPENGIFAGVKEVRGGTIVRFGRNGLSVSTYWAPPARPHEDDLDTTVGTVRELLEDAVRRQLHSDVPLGVFLSGGLDSSALLALAARHNGGETLRTYSIDFAGHDKVFTPDEVRSTPDYPFVERMVRHLGTDHTRVVVSPEELMDPEVRREVLLARDIPTSLGDLDTSYLLLARRFRQDCTVALGGEGADELFGGYHWFLEDRFVDAQALPWLEFGRQMAGKNGLRNTGLINPELVESLGSDEAERDLYASEVAKIEKLPGESDVDRKIRIVTYLNLTGYLRIILDRKDRIGMAVSLEGRVPFLDHRLVEYVYNVPWAMKSFDGREKSLLRAAVRDLLPPSVLYRKKAGYPPIDDPAYDRSLRAMVTDLLADGSAPIQPFLDLSTAKSYLSDPTSDAVKGKVNRFSLEMVLYLNEWLDTYNARLAI</sequence>
<evidence type="ECO:0000313" key="10">
    <source>
        <dbReference type="EMBL" id="MFC5060352.1"/>
    </source>
</evidence>
<reference evidence="11" key="1">
    <citation type="journal article" date="2019" name="Int. J. Syst. Evol. Microbiol.">
        <title>The Global Catalogue of Microorganisms (GCM) 10K type strain sequencing project: providing services to taxonomists for standard genome sequencing and annotation.</title>
        <authorList>
            <consortium name="The Broad Institute Genomics Platform"/>
            <consortium name="The Broad Institute Genome Sequencing Center for Infectious Disease"/>
            <person name="Wu L."/>
            <person name="Ma J."/>
        </authorList>
    </citation>
    <scope>NUCLEOTIDE SEQUENCE [LARGE SCALE GENOMIC DNA]</scope>
    <source>
        <strain evidence="11">KCTC 12848</strain>
    </source>
</reference>
<evidence type="ECO:0000256" key="7">
    <source>
        <dbReference type="ARBA" id="ARBA00022962"/>
    </source>
</evidence>
<dbReference type="Pfam" id="PF00733">
    <property type="entry name" value="Asn_synthase"/>
    <property type="match status" value="1"/>
</dbReference>
<dbReference type="PANTHER" id="PTHR43284">
    <property type="entry name" value="ASPARAGINE SYNTHETASE (GLUTAMINE-HYDROLYZING)"/>
    <property type="match status" value="1"/>
</dbReference>
<evidence type="ECO:0000256" key="8">
    <source>
        <dbReference type="ARBA" id="ARBA00048741"/>
    </source>
</evidence>
<dbReference type="InterPro" id="IPR033738">
    <property type="entry name" value="AsnB_N"/>
</dbReference>
<dbReference type="SUPFAM" id="SSF56235">
    <property type="entry name" value="N-terminal nucleophile aminohydrolases (Ntn hydrolases)"/>
    <property type="match status" value="1"/>
</dbReference>
<dbReference type="EC" id="6.3.5.4" evidence="3"/>
<evidence type="ECO:0000256" key="5">
    <source>
        <dbReference type="ARBA" id="ARBA00022840"/>
    </source>
</evidence>
<keyword evidence="6" id="KW-0061">Asparagine biosynthesis</keyword>
<dbReference type="InterPro" id="IPR029055">
    <property type="entry name" value="Ntn_hydrolases_N"/>
</dbReference>
<dbReference type="NCBIfam" id="TIGR01536">
    <property type="entry name" value="asn_synth_AEB"/>
    <property type="match status" value="1"/>
</dbReference>
<dbReference type="Gene3D" id="3.40.50.620">
    <property type="entry name" value="HUPs"/>
    <property type="match status" value="1"/>
</dbReference>
<gene>
    <name evidence="10" type="primary">asnB</name>
    <name evidence="10" type="ORF">ACFPFM_42140</name>
</gene>
<keyword evidence="7" id="KW-0315">Glutamine amidotransferase</keyword>
<dbReference type="InterPro" id="IPR017932">
    <property type="entry name" value="GATase_2_dom"/>
</dbReference>
<evidence type="ECO:0000313" key="11">
    <source>
        <dbReference type="Proteomes" id="UP001595833"/>
    </source>
</evidence>
<keyword evidence="11" id="KW-1185">Reference proteome</keyword>
<evidence type="ECO:0000256" key="2">
    <source>
        <dbReference type="ARBA" id="ARBA00005752"/>
    </source>
</evidence>
<dbReference type="RefSeq" id="WP_344037322.1">
    <property type="nucleotide sequence ID" value="NZ_BAAAKE010000007.1"/>
</dbReference>
<dbReference type="InterPro" id="IPR001962">
    <property type="entry name" value="Asn_synthase"/>
</dbReference>
<dbReference type="InterPro" id="IPR051786">
    <property type="entry name" value="ASN_synthetase/amidase"/>
</dbReference>
<dbReference type="SUPFAM" id="SSF52402">
    <property type="entry name" value="Adenine nucleotide alpha hydrolases-like"/>
    <property type="match status" value="1"/>
</dbReference>
<evidence type="ECO:0000256" key="3">
    <source>
        <dbReference type="ARBA" id="ARBA00012737"/>
    </source>
</evidence>
<comment type="caution">
    <text evidence="10">The sequence shown here is derived from an EMBL/GenBank/DDBJ whole genome shotgun (WGS) entry which is preliminary data.</text>
</comment>
<dbReference type="EMBL" id="JBHSJB010000053">
    <property type="protein sequence ID" value="MFC5060352.1"/>
    <property type="molecule type" value="Genomic_DNA"/>
</dbReference>
<dbReference type="InterPro" id="IPR006426">
    <property type="entry name" value="Asn_synth_AEB"/>
</dbReference>